<evidence type="ECO:0000256" key="2">
    <source>
        <dbReference type="ARBA" id="ARBA00022679"/>
    </source>
</evidence>
<sequence>MTSALSENIYVHPDDKILIYMDRRRRWITKVEKDRVFTSDRGSIHLDDVIGLEYGSRVKTSTKFNAYILKPLLIDFLEKGFTRVTQVIYPKDQGFIVMLLGLSPGLRIVEVGVGTGNTTAVLANIVRPTGHIYGYEIREEFLNIARKNLEILGLASYVTLKLKDAKEGIDEKEIDGAVVDVADPWNLLEHLHTTLKPSAPVVFFVPSINQIEKLYNSLVEHGGYIDIRCYEVLLREIMLTKESIRPSSLMIGHTGYIMFARKVTRL</sequence>
<dbReference type="PROSITE" id="PS51620">
    <property type="entry name" value="SAM_TRM61"/>
    <property type="match status" value="1"/>
</dbReference>
<dbReference type="InterPro" id="IPR049470">
    <property type="entry name" value="TRM61_C"/>
</dbReference>
<protein>
    <submittedName>
        <fullName evidence="7">tRNA (Adenine-N1)-methyltransferase</fullName>
    </submittedName>
</protein>
<dbReference type="PIRSF" id="PIRSF017269">
    <property type="entry name" value="GCD14"/>
    <property type="match status" value="1"/>
</dbReference>
<dbReference type="GO" id="GO:0030488">
    <property type="term" value="P:tRNA methylation"/>
    <property type="evidence" value="ECO:0007669"/>
    <property type="project" value="InterPro"/>
</dbReference>
<evidence type="ECO:0000313" key="7">
    <source>
        <dbReference type="EMBL" id="HGM07639.1"/>
    </source>
</evidence>
<evidence type="ECO:0000256" key="1">
    <source>
        <dbReference type="ARBA" id="ARBA00022603"/>
    </source>
</evidence>
<accession>A0A7C4D3N5</accession>
<dbReference type="SUPFAM" id="SSF53335">
    <property type="entry name" value="S-adenosyl-L-methionine-dependent methyltransferases"/>
    <property type="match status" value="1"/>
</dbReference>
<feature type="domain" description="tRNA (adenine(58)-N(1))-methyltransferase catalytic subunit TRM61 C-terminal" evidence="6">
    <location>
        <begin position="84"/>
        <end position="244"/>
    </location>
</feature>
<feature type="binding site" evidence="5">
    <location>
        <position position="164"/>
    </location>
    <ligand>
        <name>S-adenosyl-L-methionine</name>
        <dbReference type="ChEBI" id="CHEBI:59789"/>
    </ligand>
</feature>
<gene>
    <name evidence="7" type="ORF">ENU31_04435</name>
</gene>
<dbReference type="AlphaFoldDB" id="A0A7C4D3N5"/>
<dbReference type="Pfam" id="PF08704">
    <property type="entry name" value="GCD14"/>
    <property type="match status" value="1"/>
</dbReference>
<reference evidence="7" key="1">
    <citation type="journal article" date="2020" name="mSystems">
        <title>Genome- and Community-Level Interaction Insights into Carbon Utilization and Element Cycling Functions of Hydrothermarchaeota in Hydrothermal Sediment.</title>
        <authorList>
            <person name="Zhou Z."/>
            <person name="Liu Y."/>
            <person name="Xu W."/>
            <person name="Pan J."/>
            <person name="Luo Z.H."/>
            <person name="Li M."/>
        </authorList>
    </citation>
    <scope>NUCLEOTIDE SEQUENCE [LARGE SCALE GENOMIC DNA]</scope>
    <source>
        <strain evidence="7">SpSt-658</strain>
    </source>
</reference>
<feature type="binding site" evidence="5">
    <location>
        <position position="180"/>
    </location>
    <ligand>
        <name>S-adenosyl-L-methionine</name>
        <dbReference type="ChEBI" id="CHEBI:59789"/>
    </ligand>
</feature>
<evidence type="ECO:0000256" key="5">
    <source>
        <dbReference type="PIRSR" id="PIRSR017269-1"/>
    </source>
</evidence>
<keyword evidence="2 7" id="KW-0808">Transferase</keyword>
<dbReference type="CDD" id="cd02440">
    <property type="entry name" value="AdoMet_MTases"/>
    <property type="match status" value="1"/>
</dbReference>
<organism evidence="7">
    <name type="scientific">Ignisphaera aggregans</name>
    <dbReference type="NCBI Taxonomy" id="334771"/>
    <lineage>
        <taxon>Archaea</taxon>
        <taxon>Thermoproteota</taxon>
        <taxon>Thermoprotei</taxon>
        <taxon>Desulfurococcales</taxon>
        <taxon>Desulfurococcaceae</taxon>
        <taxon>Ignisphaera</taxon>
    </lineage>
</organism>
<comment type="caution">
    <text evidence="7">The sequence shown here is derived from an EMBL/GenBank/DDBJ whole genome shotgun (WGS) entry which is preliminary data.</text>
</comment>
<dbReference type="GO" id="GO:0031515">
    <property type="term" value="C:tRNA (m1A) methyltransferase complex"/>
    <property type="evidence" value="ECO:0007669"/>
    <property type="project" value="InterPro"/>
</dbReference>
<dbReference type="GO" id="GO:0160107">
    <property type="term" value="F:tRNA (adenine(58)-N1)-methyltransferase activity"/>
    <property type="evidence" value="ECO:0007669"/>
    <property type="project" value="InterPro"/>
</dbReference>
<dbReference type="PANTHER" id="PTHR12133:SF1">
    <property type="entry name" value="TRNA (ADENINE(58)-N(1))-METHYLTRANSFERASE, MITOCHONDRIAL"/>
    <property type="match status" value="1"/>
</dbReference>
<evidence type="ECO:0000259" key="6">
    <source>
        <dbReference type="Pfam" id="PF08704"/>
    </source>
</evidence>
<dbReference type="EMBL" id="DTCA01000136">
    <property type="protein sequence ID" value="HGM07639.1"/>
    <property type="molecule type" value="Genomic_DNA"/>
</dbReference>
<proteinExistence type="predicted"/>
<dbReference type="InterPro" id="IPR029063">
    <property type="entry name" value="SAM-dependent_MTases_sf"/>
</dbReference>
<dbReference type="PANTHER" id="PTHR12133">
    <property type="entry name" value="TRNA (ADENINE(58)-N(1))-METHYLTRANSFERASE"/>
    <property type="match status" value="1"/>
</dbReference>
<feature type="binding site" evidence="5">
    <location>
        <position position="136"/>
    </location>
    <ligand>
        <name>S-adenosyl-L-methionine</name>
        <dbReference type="ChEBI" id="CHEBI:59789"/>
    </ligand>
</feature>
<evidence type="ECO:0000256" key="4">
    <source>
        <dbReference type="ARBA" id="ARBA00022694"/>
    </source>
</evidence>
<dbReference type="Gene3D" id="3.40.50.150">
    <property type="entry name" value="Vaccinia Virus protein VP39"/>
    <property type="match status" value="1"/>
</dbReference>
<keyword evidence="1 7" id="KW-0489">Methyltransferase</keyword>
<keyword evidence="4" id="KW-0819">tRNA processing</keyword>
<dbReference type="Gene3D" id="3.10.330.20">
    <property type="match status" value="1"/>
</dbReference>
<dbReference type="InterPro" id="IPR014816">
    <property type="entry name" value="tRNA_MeTrfase_Gcd14"/>
</dbReference>
<keyword evidence="3 5" id="KW-0949">S-adenosyl-L-methionine</keyword>
<evidence type="ECO:0000256" key="3">
    <source>
        <dbReference type="ARBA" id="ARBA00022691"/>
    </source>
</evidence>
<name>A0A7C4D3N5_9CREN</name>